<evidence type="ECO:0000259" key="4">
    <source>
        <dbReference type="Pfam" id="PF18110"/>
    </source>
</evidence>
<dbReference type="PANTHER" id="PTHR10410">
    <property type="entry name" value="EUKARYOTIC TRANSLATION INITIATION FACTOR 3 -RELATED"/>
    <property type="match status" value="1"/>
</dbReference>
<dbReference type="AlphaFoldDB" id="A0AAV0KK99"/>
<dbReference type="InterPro" id="IPR040749">
    <property type="entry name" value="BRCC36_C"/>
</dbReference>
<feature type="coiled-coil region" evidence="1">
    <location>
        <begin position="358"/>
        <end position="385"/>
    </location>
</feature>
<dbReference type="Pfam" id="PF18110">
    <property type="entry name" value="BRCC36_C"/>
    <property type="match status" value="1"/>
</dbReference>
<evidence type="ECO:0000256" key="3">
    <source>
        <dbReference type="SAM" id="Phobius"/>
    </source>
</evidence>
<evidence type="ECO:0000313" key="6">
    <source>
        <dbReference type="Proteomes" id="UP001154282"/>
    </source>
</evidence>
<keyword evidence="3" id="KW-0472">Membrane</keyword>
<proteinExistence type="predicted"/>
<keyword evidence="6" id="KW-1185">Reference proteome</keyword>
<sequence length="436" mass="46964">MSLTGVRMSEDVWLTCLTHALSTETEEIMGLLLGDIEYLKNGRVNALIWGASPQSRSDRRKDRVETNPEQLAAASAQAEISLSLILFCDIFLVLNLLAISLVAKQLSTFADVRTQAMYQLLDPGFIGLIFSCFSEDTNKVGRIQVIAFQSSDGRQNNISGPIPVSVVNKSYIDVESSLSTSENALVKSGSGRGDSPEQDTGDSKLVAASLKGTGRPSELGDFFANADASYSGGGSSRSSGPTANLDIAVVDIDPMDMSEGMQEAMHRSNMDMSGAEYIRKEITLQVLPTWSLLNLDSPLTSLTDLQRVLFEEERGAYSQAITQNLRNGKVNPLAFIHQTSTYQASLCKLIEYCLSPAISALQDRLRENEVRLALLADEAKFLEKEMAQNGEPAGSRSPVQVSSPGGRGSVSPQQKSLHGPSGSHGQRASAGVGNRH</sequence>
<keyword evidence="3" id="KW-1133">Transmembrane helix</keyword>
<reference evidence="5" key="1">
    <citation type="submission" date="2022-08" db="EMBL/GenBank/DDBJ databases">
        <authorList>
            <person name="Gutierrez-Valencia J."/>
        </authorList>
    </citation>
    <scope>NUCLEOTIDE SEQUENCE</scope>
</reference>
<keyword evidence="3" id="KW-0812">Transmembrane</keyword>
<dbReference type="InterPro" id="IPR050242">
    <property type="entry name" value="JAMM_MPN+_peptidase_M67A"/>
</dbReference>
<dbReference type="EMBL" id="CAMGYJ010000005">
    <property type="protein sequence ID" value="CAI0422496.1"/>
    <property type="molecule type" value="Genomic_DNA"/>
</dbReference>
<evidence type="ECO:0000313" key="5">
    <source>
        <dbReference type="EMBL" id="CAI0422496.1"/>
    </source>
</evidence>
<organism evidence="5 6">
    <name type="scientific">Linum tenue</name>
    <dbReference type="NCBI Taxonomy" id="586396"/>
    <lineage>
        <taxon>Eukaryota</taxon>
        <taxon>Viridiplantae</taxon>
        <taxon>Streptophyta</taxon>
        <taxon>Embryophyta</taxon>
        <taxon>Tracheophyta</taxon>
        <taxon>Spermatophyta</taxon>
        <taxon>Magnoliopsida</taxon>
        <taxon>eudicotyledons</taxon>
        <taxon>Gunneridae</taxon>
        <taxon>Pentapetalae</taxon>
        <taxon>rosids</taxon>
        <taxon>fabids</taxon>
        <taxon>Malpighiales</taxon>
        <taxon>Linaceae</taxon>
        <taxon>Linum</taxon>
    </lineage>
</organism>
<dbReference type="Proteomes" id="UP001154282">
    <property type="component" value="Unassembled WGS sequence"/>
</dbReference>
<accession>A0AAV0KK99</accession>
<keyword evidence="1" id="KW-0175">Coiled coil</keyword>
<name>A0AAV0KK99_9ROSI</name>
<comment type="caution">
    <text evidence="5">The sequence shown here is derived from an EMBL/GenBank/DDBJ whole genome shotgun (WGS) entry which is preliminary data.</text>
</comment>
<evidence type="ECO:0000256" key="1">
    <source>
        <dbReference type="SAM" id="Coils"/>
    </source>
</evidence>
<feature type="region of interest" description="Disordered" evidence="2">
    <location>
        <begin position="183"/>
        <end position="202"/>
    </location>
</feature>
<protein>
    <recommendedName>
        <fullName evidence="4">BRCC36 C-terminal helical domain-containing protein</fullName>
    </recommendedName>
</protein>
<dbReference type="Gene3D" id="3.40.140.10">
    <property type="entry name" value="Cytidine Deaminase, domain 2"/>
    <property type="match status" value="2"/>
</dbReference>
<feature type="region of interest" description="Disordered" evidence="2">
    <location>
        <begin position="387"/>
        <end position="436"/>
    </location>
</feature>
<feature type="domain" description="BRCC36 C-terminal helical" evidence="4">
    <location>
        <begin position="299"/>
        <end position="380"/>
    </location>
</feature>
<feature type="compositionally biased region" description="Low complexity" evidence="2">
    <location>
        <begin position="397"/>
        <end position="414"/>
    </location>
</feature>
<evidence type="ECO:0000256" key="2">
    <source>
        <dbReference type="SAM" id="MobiDB-lite"/>
    </source>
</evidence>
<gene>
    <name evidence="5" type="ORF">LITE_LOCUS19152</name>
</gene>
<feature type="transmembrane region" description="Helical" evidence="3">
    <location>
        <begin position="80"/>
        <end position="103"/>
    </location>
</feature>